<proteinExistence type="predicted"/>
<dbReference type="Proteomes" id="UP000317371">
    <property type="component" value="Unassembled WGS sequence"/>
</dbReference>
<dbReference type="CDD" id="cd01399">
    <property type="entry name" value="GlcN6P_deaminase"/>
    <property type="match status" value="1"/>
</dbReference>
<evidence type="ECO:0000313" key="4">
    <source>
        <dbReference type="Proteomes" id="UP000317371"/>
    </source>
</evidence>
<dbReference type="OrthoDB" id="9791139at2"/>
<keyword evidence="1" id="KW-0119">Carbohydrate metabolism</keyword>
<dbReference type="GO" id="GO:0006046">
    <property type="term" value="P:N-acetylglucosamine catabolic process"/>
    <property type="evidence" value="ECO:0007669"/>
    <property type="project" value="TreeGrafter"/>
</dbReference>
<dbReference type="PANTHER" id="PTHR11280">
    <property type="entry name" value="GLUCOSAMINE-6-PHOSPHATE ISOMERASE"/>
    <property type="match status" value="1"/>
</dbReference>
<name>A0A540VDI6_9CHLR</name>
<dbReference type="Pfam" id="PF01182">
    <property type="entry name" value="Glucosamine_iso"/>
    <property type="match status" value="1"/>
</dbReference>
<comment type="caution">
    <text evidence="3">The sequence shown here is derived from an EMBL/GenBank/DDBJ whole genome shotgun (WGS) entry which is preliminary data.</text>
</comment>
<organism evidence="3 4">
    <name type="scientific">Litorilinea aerophila</name>
    <dbReference type="NCBI Taxonomy" id="1204385"/>
    <lineage>
        <taxon>Bacteria</taxon>
        <taxon>Bacillati</taxon>
        <taxon>Chloroflexota</taxon>
        <taxon>Caldilineae</taxon>
        <taxon>Caldilineales</taxon>
        <taxon>Caldilineaceae</taxon>
        <taxon>Litorilinea</taxon>
    </lineage>
</organism>
<dbReference type="InterPro" id="IPR004547">
    <property type="entry name" value="Glucosamine6P_isomerase"/>
</dbReference>
<dbReference type="EMBL" id="VIGC01000020">
    <property type="protein sequence ID" value="TQE94807.1"/>
    <property type="molecule type" value="Genomic_DNA"/>
</dbReference>
<keyword evidence="4" id="KW-1185">Reference proteome</keyword>
<reference evidence="3 4" key="1">
    <citation type="submission" date="2019-06" db="EMBL/GenBank/DDBJ databases">
        <title>Genome sequence of Litorilinea aerophila BAA-2444.</title>
        <authorList>
            <person name="Maclea K.S."/>
            <person name="Maurais E.G."/>
            <person name="Iannazzi L.C."/>
        </authorList>
    </citation>
    <scope>NUCLEOTIDE SEQUENCE [LARGE SCALE GENOMIC DNA]</scope>
    <source>
        <strain evidence="3 4">ATCC BAA-2444</strain>
    </source>
</reference>
<dbReference type="RefSeq" id="WP_141611032.1">
    <property type="nucleotide sequence ID" value="NZ_VIGC02000020.1"/>
</dbReference>
<dbReference type="InterPro" id="IPR006148">
    <property type="entry name" value="Glc/Gal-6P_isomerase"/>
</dbReference>
<dbReference type="InterPro" id="IPR037171">
    <property type="entry name" value="NagB/RpiA_transferase-like"/>
</dbReference>
<dbReference type="SUPFAM" id="SSF100950">
    <property type="entry name" value="NagB/RpiA/CoA transferase-like"/>
    <property type="match status" value="1"/>
</dbReference>
<feature type="domain" description="Glucosamine/galactosamine-6-phosphate isomerase" evidence="2">
    <location>
        <begin position="22"/>
        <end position="245"/>
    </location>
</feature>
<dbReference type="GO" id="GO:0005737">
    <property type="term" value="C:cytoplasm"/>
    <property type="evidence" value="ECO:0007669"/>
    <property type="project" value="TreeGrafter"/>
</dbReference>
<dbReference type="GO" id="GO:0005975">
    <property type="term" value="P:carbohydrate metabolic process"/>
    <property type="evidence" value="ECO:0007669"/>
    <property type="project" value="InterPro"/>
</dbReference>
<dbReference type="FunCoup" id="A0A540VDI6">
    <property type="interactions" value="283"/>
</dbReference>
<dbReference type="GO" id="GO:0019262">
    <property type="term" value="P:N-acetylneuraminate catabolic process"/>
    <property type="evidence" value="ECO:0007669"/>
    <property type="project" value="TreeGrafter"/>
</dbReference>
<dbReference type="GO" id="GO:0004342">
    <property type="term" value="F:glucosamine-6-phosphate deaminase activity"/>
    <property type="evidence" value="ECO:0007669"/>
    <property type="project" value="InterPro"/>
</dbReference>
<evidence type="ECO:0000259" key="2">
    <source>
        <dbReference type="Pfam" id="PF01182"/>
    </source>
</evidence>
<dbReference type="GO" id="GO:0042802">
    <property type="term" value="F:identical protein binding"/>
    <property type="evidence" value="ECO:0007669"/>
    <property type="project" value="TreeGrafter"/>
</dbReference>
<accession>A0A540VDI6</accession>
<protein>
    <submittedName>
        <fullName evidence="3">Glucosamine-6-phosphate deaminase</fullName>
    </submittedName>
</protein>
<dbReference type="Gene3D" id="3.40.50.1360">
    <property type="match status" value="1"/>
</dbReference>
<dbReference type="GO" id="GO:0006043">
    <property type="term" value="P:glucosamine catabolic process"/>
    <property type="evidence" value="ECO:0007669"/>
    <property type="project" value="TreeGrafter"/>
</dbReference>
<gene>
    <name evidence="3" type="ORF">FKZ61_15390</name>
</gene>
<sequence>MNPVQPQRTGQVDRLPVAVYASNQELGRAAAWDARSILRQAIAERGQANLILATGNSQLTFLHALRELDGIDWSKVHVFHMDEYLGIDPNHPASFPRFLREHIIDHVQPAAFYPVPSCGAGSSTSVEQACADYAALLRSHPADLVALGWGENGHLAFNDPPFAEFNDPVWVKVVRLDPVSRRQQVGEGHFASLEEVPTHAITLTIPALLAARQILAIVPESRKADAVYACLAQPVDESRPGSILRTVEHARLYLDGDSAARVLAAGLL</sequence>
<dbReference type="PANTHER" id="PTHR11280:SF6">
    <property type="entry name" value="GLUCOSAMINE-6-PHOSPHATE ISOMERASE NAGB"/>
    <property type="match status" value="1"/>
</dbReference>
<dbReference type="InParanoid" id="A0A540VDI6"/>
<evidence type="ECO:0000256" key="1">
    <source>
        <dbReference type="ARBA" id="ARBA00023277"/>
    </source>
</evidence>
<evidence type="ECO:0000313" key="3">
    <source>
        <dbReference type="EMBL" id="TQE94807.1"/>
    </source>
</evidence>
<dbReference type="AlphaFoldDB" id="A0A540VDI6"/>